<dbReference type="Pfam" id="PF07238">
    <property type="entry name" value="PilZ"/>
    <property type="match status" value="1"/>
</dbReference>
<dbReference type="InterPro" id="IPR012349">
    <property type="entry name" value="Split_barrel_FMN-bd"/>
</dbReference>
<dbReference type="GO" id="GO:0035438">
    <property type="term" value="F:cyclic-di-GMP binding"/>
    <property type="evidence" value="ECO:0007669"/>
    <property type="project" value="InterPro"/>
</dbReference>
<evidence type="ECO:0000313" key="7">
    <source>
        <dbReference type="Proteomes" id="UP000462435"/>
    </source>
</evidence>
<feature type="domain" description="PilZ" evidence="4">
    <location>
        <begin position="209"/>
        <end position="317"/>
    </location>
</feature>
<evidence type="ECO:0000259" key="5">
    <source>
        <dbReference type="Pfam" id="PF12945"/>
    </source>
</evidence>
<sequence length="323" mass="35211">MRGREENHMSSSTSLVPVRASELMLGKTAPWPIYNDAGKLLLARGTVIETQDQLDCLIEKGLYRNANWVSEPDTESVPLPQARDVLRKKMGGKKPLKPSAAVRGTESVITLDEVRWQIGDTLWLQFADDAAQRYAVNLVGSLPNRSILVTAPFKDGKQMFVREGQGFVVRALAGKRAYAFGAQLIKYQQTPFVYMHLSLPREVRCTVIRQDTRVPVGAEGFLALGGANPLPASVIDLSLGGASLVAPPLPGKIAAQKGATGQLRFVASVADQQLSLDLPLVLRAVESLGDPNFFKYGVEFAGLSARDKLVLSAYVYQELSMQE</sequence>
<proteinExistence type="predicted"/>
<comment type="caution">
    <text evidence="6">The sequence shown here is derived from an EMBL/GenBank/DDBJ whole genome shotgun (WGS) entry which is preliminary data.</text>
</comment>
<dbReference type="EMBL" id="WNDX01000041">
    <property type="protein sequence ID" value="KAF1044595.1"/>
    <property type="molecule type" value="Genomic_DNA"/>
</dbReference>
<dbReference type="SUPFAM" id="SSF141371">
    <property type="entry name" value="PilZ domain-like"/>
    <property type="match status" value="2"/>
</dbReference>
<reference evidence="7" key="1">
    <citation type="journal article" date="2020" name="MBio">
        <title>Horizontal gene transfer to a defensive symbiont with a reduced genome amongst a multipartite beetle microbiome.</title>
        <authorList>
            <person name="Waterworth S.C."/>
            <person name="Florez L.V."/>
            <person name="Rees E.R."/>
            <person name="Hertweck C."/>
            <person name="Kaltenpoth M."/>
            <person name="Kwan J.C."/>
        </authorList>
    </citation>
    <scope>NUCLEOTIDE SEQUENCE [LARGE SCALE GENOMIC DNA]</scope>
</reference>
<evidence type="ECO:0008006" key="8">
    <source>
        <dbReference type="Google" id="ProtNLM"/>
    </source>
</evidence>
<feature type="domain" description="Type III secretion system flagellar brake protein YcgR PilZN" evidence="5">
    <location>
        <begin position="117"/>
        <end position="200"/>
    </location>
</feature>
<dbReference type="InterPro" id="IPR009875">
    <property type="entry name" value="PilZ_domain"/>
</dbReference>
<evidence type="ECO:0000259" key="4">
    <source>
        <dbReference type="Pfam" id="PF07238"/>
    </source>
</evidence>
<dbReference type="Proteomes" id="UP000462435">
    <property type="component" value="Unassembled WGS sequence"/>
</dbReference>
<dbReference type="InterPro" id="IPR009926">
    <property type="entry name" value="T3SS_YcgR_PilZN"/>
</dbReference>
<evidence type="ECO:0000313" key="6">
    <source>
        <dbReference type="EMBL" id="KAF1044595.1"/>
    </source>
</evidence>
<organism evidence="6 7">
    <name type="scientific">Herbaspirillum frisingense</name>
    <dbReference type="NCBI Taxonomy" id="92645"/>
    <lineage>
        <taxon>Bacteria</taxon>
        <taxon>Pseudomonadati</taxon>
        <taxon>Pseudomonadota</taxon>
        <taxon>Betaproteobacteria</taxon>
        <taxon>Burkholderiales</taxon>
        <taxon>Oxalobacteraceae</taxon>
        <taxon>Herbaspirillum</taxon>
    </lineage>
</organism>
<protein>
    <recommendedName>
        <fullName evidence="8">Flagellar brake protein</fullName>
    </recommendedName>
</protein>
<keyword evidence="1" id="KW-0973">c-di-GMP</keyword>
<dbReference type="Gene3D" id="2.40.10.220">
    <property type="entry name" value="predicted glycosyltransferase like domains"/>
    <property type="match status" value="1"/>
</dbReference>
<evidence type="ECO:0000256" key="1">
    <source>
        <dbReference type="ARBA" id="ARBA00022636"/>
    </source>
</evidence>
<dbReference type="AlphaFoldDB" id="A0A7V8JUI1"/>
<evidence type="ECO:0000256" key="3">
    <source>
        <dbReference type="ARBA" id="ARBA00023143"/>
    </source>
</evidence>
<gene>
    <name evidence="6" type="ORF">GAK35_01697</name>
</gene>
<evidence type="ECO:0000256" key="2">
    <source>
        <dbReference type="ARBA" id="ARBA00022741"/>
    </source>
</evidence>
<name>A0A7V8JUI1_9BURK</name>
<keyword evidence="3" id="KW-0975">Bacterial flagellum</keyword>
<dbReference type="Gene3D" id="2.30.110.10">
    <property type="entry name" value="Electron Transport, Fmn-binding Protein, Chain A"/>
    <property type="match status" value="1"/>
</dbReference>
<accession>A0A7V8JUI1</accession>
<keyword evidence="2" id="KW-0547">Nucleotide-binding</keyword>
<dbReference type="Pfam" id="PF12945">
    <property type="entry name" value="PilZNR"/>
    <property type="match status" value="1"/>
</dbReference>